<comment type="caution">
    <text evidence="2">The sequence shown here is derived from an EMBL/GenBank/DDBJ whole genome shotgun (WGS) entry which is preliminary data.</text>
</comment>
<dbReference type="STRING" id="1797197.A2Y75_05265"/>
<feature type="transmembrane region" description="Helical" evidence="1">
    <location>
        <begin position="60"/>
        <end position="79"/>
    </location>
</feature>
<sequence length="107" mass="11293">MKIFGREPVLWLQLTSAIVMLIGAFVADFTVEQQGIVNATTVAVMGVITATLVQSGVVPALMSALKAIMALALAFGLNISADRQAVFMTLAAAIIGMWVRTQVTPKT</sequence>
<name>A0A1F2WG99_9ACTN</name>
<dbReference type="EMBL" id="MELK01000051">
    <property type="protein sequence ID" value="OFW55826.1"/>
    <property type="molecule type" value="Genomic_DNA"/>
</dbReference>
<keyword evidence="1" id="KW-0812">Transmembrane</keyword>
<keyword evidence="1" id="KW-0472">Membrane</keyword>
<proteinExistence type="predicted"/>
<reference evidence="2 3" key="1">
    <citation type="journal article" date="2016" name="Nat. Commun.">
        <title>Thousands of microbial genomes shed light on interconnected biogeochemical processes in an aquifer system.</title>
        <authorList>
            <person name="Anantharaman K."/>
            <person name="Brown C.T."/>
            <person name="Hug L.A."/>
            <person name="Sharon I."/>
            <person name="Castelle C.J."/>
            <person name="Probst A.J."/>
            <person name="Thomas B.C."/>
            <person name="Singh A."/>
            <person name="Wilkins M.J."/>
            <person name="Karaoz U."/>
            <person name="Brodie E.L."/>
            <person name="Williams K.H."/>
            <person name="Hubbard S.S."/>
            <person name="Banfield J.F."/>
        </authorList>
    </citation>
    <scope>NUCLEOTIDE SEQUENCE [LARGE SCALE GENOMIC DNA]</scope>
</reference>
<dbReference type="Proteomes" id="UP000177876">
    <property type="component" value="Unassembled WGS sequence"/>
</dbReference>
<dbReference type="AlphaFoldDB" id="A0A1F2WG99"/>
<protein>
    <submittedName>
        <fullName evidence="2">Uncharacterized protein</fullName>
    </submittedName>
</protein>
<keyword evidence="1" id="KW-1133">Transmembrane helix</keyword>
<evidence type="ECO:0000313" key="2">
    <source>
        <dbReference type="EMBL" id="OFW55826.1"/>
    </source>
</evidence>
<feature type="transmembrane region" description="Helical" evidence="1">
    <location>
        <begin position="35"/>
        <end position="53"/>
    </location>
</feature>
<gene>
    <name evidence="2" type="ORF">A2Y75_05265</name>
</gene>
<evidence type="ECO:0000313" key="3">
    <source>
        <dbReference type="Proteomes" id="UP000177876"/>
    </source>
</evidence>
<evidence type="ECO:0000256" key="1">
    <source>
        <dbReference type="SAM" id="Phobius"/>
    </source>
</evidence>
<feature type="transmembrane region" description="Helical" evidence="1">
    <location>
        <begin position="9"/>
        <end position="29"/>
    </location>
</feature>
<accession>A0A1F2WG99</accession>
<organism evidence="2 3">
    <name type="scientific">Candidatus Solincola sediminis</name>
    <dbReference type="NCBI Taxonomy" id="1797199"/>
    <lineage>
        <taxon>Bacteria</taxon>
        <taxon>Bacillati</taxon>
        <taxon>Actinomycetota</taxon>
        <taxon>Candidatus Geothermincolia</taxon>
        <taxon>Candidatus Geothermincolales</taxon>
        <taxon>Candidatus Geothermincolaceae</taxon>
        <taxon>Candidatus Solincola</taxon>
    </lineage>
</organism>